<accession>A0A7X9XDP4</accession>
<evidence type="ECO:0000259" key="5">
    <source>
        <dbReference type="Pfam" id="PF03811"/>
    </source>
</evidence>
<keyword evidence="3" id="KW-0815">Transposition</keyword>
<dbReference type="InterPro" id="IPR003220">
    <property type="entry name" value="InsA_N_dom_Znf"/>
</dbReference>
<dbReference type="PANTHER" id="PTHR47923:SF1">
    <property type="entry name" value="INSERTION ELEMENT IS1 1 PROTEIN INSA-RELATED"/>
    <property type="match status" value="1"/>
</dbReference>
<evidence type="ECO:0000259" key="6">
    <source>
        <dbReference type="Pfam" id="PF12759"/>
    </source>
</evidence>
<dbReference type="EMBL" id="JABANE010000337">
    <property type="protein sequence ID" value="NME73062.1"/>
    <property type="molecule type" value="Genomic_DNA"/>
</dbReference>
<dbReference type="Proteomes" id="UP000576082">
    <property type="component" value="Unassembled WGS sequence"/>
</dbReference>
<dbReference type="GO" id="GO:0006313">
    <property type="term" value="P:DNA transposition"/>
    <property type="evidence" value="ECO:0007669"/>
    <property type="project" value="InterPro"/>
</dbReference>
<dbReference type="Pfam" id="PF12759">
    <property type="entry name" value="HTH_Tnp_IS1"/>
    <property type="match status" value="1"/>
</dbReference>
<evidence type="ECO:0000313" key="8">
    <source>
        <dbReference type="Proteomes" id="UP000576082"/>
    </source>
</evidence>
<evidence type="ECO:0000256" key="1">
    <source>
        <dbReference type="ARBA" id="ARBA00004091"/>
    </source>
</evidence>
<dbReference type="InterPro" id="IPR024431">
    <property type="entry name" value="InsA_HTH_dom"/>
</dbReference>
<keyword evidence="4" id="KW-0233">DNA recombination</keyword>
<dbReference type="AlphaFoldDB" id="A0A7X9XDP4"/>
<organism evidence="7 8">
    <name type="scientific">Flammeovirga aprica JL-4</name>
    <dbReference type="NCBI Taxonomy" id="694437"/>
    <lineage>
        <taxon>Bacteria</taxon>
        <taxon>Pseudomonadati</taxon>
        <taxon>Bacteroidota</taxon>
        <taxon>Cytophagia</taxon>
        <taxon>Cytophagales</taxon>
        <taxon>Flammeovirgaceae</taxon>
        <taxon>Flammeovirga</taxon>
    </lineage>
</organism>
<comment type="caution">
    <text evidence="7">The sequence shown here is derived from an EMBL/GenBank/DDBJ whole genome shotgun (WGS) entry which is preliminary data.</text>
</comment>
<reference evidence="7 8" key="1">
    <citation type="submission" date="2020-04" db="EMBL/GenBank/DDBJ databases">
        <title>Flammeovirga sp. SR4, a novel species isolated from seawater.</title>
        <authorList>
            <person name="Wang X."/>
        </authorList>
    </citation>
    <scope>NUCLEOTIDE SEQUENCE [LARGE SCALE GENOMIC DNA]</scope>
    <source>
        <strain evidence="7 8">ATCC 23126</strain>
    </source>
</reference>
<dbReference type="RefSeq" id="WP_169661194.1">
    <property type="nucleotide sequence ID" value="NZ_JABANE010000337.1"/>
</dbReference>
<evidence type="ECO:0000256" key="2">
    <source>
        <dbReference type="ARBA" id="ARBA00006212"/>
    </source>
</evidence>
<proteinExistence type="inferred from homology"/>
<gene>
    <name evidence="7" type="ORF">HHU12_34245</name>
</gene>
<keyword evidence="8" id="KW-1185">Reference proteome</keyword>
<feature type="domain" description="Insertion element IS1 protein InsA helix-turn-helix" evidence="6">
    <location>
        <begin position="50"/>
        <end position="87"/>
    </location>
</feature>
<feature type="domain" description="InsA N-terminal zinc ribbon" evidence="5">
    <location>
        <begin position="8"/>
        <end position="36"/>
    </location>
</feature>
<dbReference type="InterPro" id="IPR051252">
    <property type="entry name" value="IS1_transposase_InsA"/>
</dbReference>
<name>A0A7X9XDP4_9BACT</name>
<evidence type="ECO:0000256" key="3">
    <source>
        <dbReference type="ARBA" id="ARBA00022578"/>
    </source>
</evidence>
<feature type="non-terminal residue" evidence="7">
    <location>
        <position position="1"/>
    </location>
</feature>
<protein>
    <submittedName>
        <fullName evidence="7">IS1 family transposase</fullName>
    </submittedName>
</protein>
<sequence>YMRHYKEIRCPHCEGNDIVKNGHRPNGSQRWRCNTCNKSFQVEYKTNGWRPGIKEQIDLLTLNSSGVRDISRTLKISRNMISNHLKKKK</sequence>
<evidence type="ECO:0000313" key="7">
    <source>
        <dbReference type="EMBL" id="NME73062.1"/>
    </source>
</evidence>
<comment type="similarity">
    <text evidence="2">Belongs to the IS1 elements InsA family.</text>
</comment>
<dbReference type="PANTHER" id="PTHR47923">
    <property type="entry name" value="INSERTION ELEMENT IS1 1 PROTEIN INSA-RELATED"/>
    <property type="match status" value="1"/>
</dbReference>
<dbReference type="Pfam" id="PF03811">
    <property type="entry name" value="Zn_ribbon_InsA"/>
    <property type="match status" value="1"/>
</dbReference>
<comment type="function">
    <text evidence="1">Absolutely required for transposition of IS1.</text>
</comment>
<evidence type="ECO:0000256" key="4">
    <source>
        <dbReference type="ARBA" id="ARBA00023172"/>
    </source>
</evidence>